<evidence type="ECO:0000256" key="1">
    <source>
        <dbReference type="SAM" id="Phobius"/>
    </source>
</evidence>
<evidence type="ECO:0000313" key="2">
    <source>
        <dbReference type="EMBL" id="KMY48709.1"/>
    </source>
</evidence>
<feature type="transmembrane region" description="Helical" evidence="1">
    <location>
        <begin position="6"/>
        <end position="24"/>
    </location>
</feature>
<name>A0A0K9GPT8_9BACI</name>
<accession>A0A0K9GPT8</accession>
<keyword evidence="1" id="KW-1133">Transmembrane helix</keyword>
<organism evidence="2 3">
    <name type="scientific">Peribacillus loiseleuriae</name>
    <dbReference type="NCBI Taxonomy" id="1679170"/>
    <lineage>
        <taxon>Bacteria</taxon>
        <taxon>Bacillati</taxon>
        <taxon>Bacillota</taxon>
        <taxon>Bacilli</taxon>
        <taxon>Bacillales</taxon>
        <taxon>Bacillaceae</taxon>
        <taxon>Peribacillus</taxon>
    </lineage>
</organism>
<keyword evidence="1" id="KW-0812">Transmembrane</keyword>
<reference evidence="3" key="1">
    <citation type="submission" date="2015-07" db="EMBL/GenBank/DDBJ databases">
        <title>Genome sequencing project for genomic taxonomy and phylogenomics of Bacillus-like bacteria.</title>
        <authorList>
            <person name="Liu B."/>
            <person name="Wang J."/>
            <person name="Zhu Y."/>
            <person name="Liu G."/>
            <person name="Chen Q."/>
            <person name="Chen Z."/>
            <person name="Lan J."/>
            <person name="Che J."/>
            <person name="Ge C."/>
            <person name="Shi H."/>
            <person name="Pan Z."/>
            <person name="Liu X."/>
        </authorList>
    </citation>
    <scope>NUCLEOTIDE SEQUENCE [LARGE SCALE GENOMIC DNA]</scope>
    <source>
        <strain evidence="3">FJAT-27997</strain>
    </source>
</reference>
<dbReference type="AlphaFoldDB" id="A0A0K9GPT8"/>
<sequence>MCCKQIYFSVMGFVLICIVFKYYTIYEKMGKALQFAKRIWKMDSIVRKKIALKRREEHVC</sequence>
<keyword evidence="3" id="KW-1185">Reference proteome</keyword>
<gene>
    <name evidence="2" type="ORF">AC625_03620</name>
</gene>
<evidence type="ECO:0000313" key="3">
    <source>
        <dbReference type="Proteomes" id="UP000037146"/>
    </source>
</evidence>
<dbReference type="EMBL" id="LFZW01000001">
    <property type="protein sequence ID" value="KMY48709.1"/>
    <property type="molecule type" value="Genomic_DNA"/>
</dbReference>
<keyword evidence="1" id="KW-0472">Membrane</keyword>
<proteinExistence type="predicted"/>
<comment type="caution">
    <text evidence="2">The sequence shown here is derived from an EMBL/GenBank/DDBJ whole genome shotgun (WGS) entry which is preliminary data.</text>
</comment>
<dbReference type="Proteomes" id="UP000037146">
    <property type="component" value="Unassembled WGS sequence"/>
</dbReference>
<protein>
    <submittedName>
        <fullName evidence="2">Uncharacterized protein</fullName>
    </submittedName>
</protein>